<evidence type="ECO:0000256" key="1">
    <source>
        <dbReference type="ARBA" id="ARBA00004141"/>
    </source>
</evidence>
<proteinExistence type="predicted"/>
<feature type="transmembrane region" description="Helical" evidence="6">
    <location>
        <begin position="447"/>
        <end position="467"/>
    </location>
</feature>
<gene>
    <name evidence="8" type="ORF">GGR89_002592</name>
</gene>
<dbReference type="PROSITE" id="PS50850">
    <property type="entry name" value="MFS"/>
    <property type="match status" value="1"/>
</dbReference>
<organism evidence="8 9">
    <name type="scientific">Sphingomonas trueperi</name>
    <dbReference type="NCBI Taxonomy" id="53317"/>
    <lineage>
        <taxon>Bacteria</taxon>
        <taxon>Pseudomonadati</taxon>
        <taxon>Pseudomonadota</taxon>
        <taxon>Alphaproteobacteria</taxon>
        <taxon>Sphingomonadales</taxon>
        <taxon>Sphingomonadaceae</taxon>
        <taxon>Sphingomonas</taxon>
    </lineage>
</organism>
<feature type="transmembrane region" description="Helical" evidence="6">
    <location>
        <begin position="145"/>
        <end position="168"/>
    </location>
</feature>
<dbReference type="PANTHER" id="PTHR23505:SF79">
    <property type="entry name" value="PROTEIN SPINSTER"/>
    <property type="match status" value="1"/>
</dbReference>
<accession>A0A7X5XZH8</accession>
<dbReference type="Proteomes" id="UP000531251">
    <property type="component" value="Unassembled WGS sequence"/>
</dbReference>
<feature type="transmembrane region" description="Helical" evidence="6">
    <location>
        <begin position="180"/>
        <end position="205"/>
    </location>
</feature>
<keyword evidence="5 6" id="KW-0472">Membrane</keyword>
<dbReference type="GO" id="GO:0022857">
    <property type="term" value="F:transmembrane transporter activity"/>
    <property type="evidence" value="ECO:0007669"/>
    <property type="project" value="InterPro"/>
</dbReference>
<feature type="transmembrane region" description="Helical" evidence="6">
    <location>
        <begin position="356"/>
        <end position="377"/>
    </location>
</feature>
<evidence type="ECO:0000256" key="3">
    <source>
        <dbReference type="ARBA" id="ARBA00022692"/>
    </source>
</evidence>
<keyword evidence="2" id="KW-0813">Transport</keyword>
<dbReference type="RefSeq" id="WP_125977182.1">
    <property type="nucleotide sequence ID" value="NZ_BAAADY010000003.1"/>
</dbReference>
<dbReference type="InterPro" id="IPR036259">
    <property type="entry name" value="MFS_trans_sf"/>
</dbReference>
<feature type="transmembrane region" description="Helical" evidence="6">
    <location>
        <begin position="16"/>
        <end position="33"/>
    </location>
</feature>
<comment type="subcellular location">
    <subcellularLocation>
        <location evidence="1">Membrane</location>
        <topology evidence="1">Multi-pass membrane protein</topology>
    </subcellularLocation>
</comment>
<dbReference type="Gene3D" id="1.20.1250.20">
    <property type="entry name" value="MFS general substrate transporter like domains"/>
    <property type="match status" value="2"/>
</dbReference>
<evidence type="ECO:0000256" key="5">
    <source>
        <dbReference type="ARBA" id="ARBA00023136"/>
    </source>
</evidence>
<dbReference type="Pfam" id="PF07690">
    <property type="entry name" value="MFS_1"/>
    <property type="match status" value="1"/>
</dbReference>
<keyword evidence="3 6" id="KW-0812">Transmembrane</keyword>
<dbReference type="AlphaFoldDB" id="A0A7X5XZH8"/>
<evidence type="ECO:0000256" key="6">
    <source>
        <dbReference type="SAM" id="Phobius"/>
    </source>
</evidence>
<dbReference type="InterPro" id="IPR011701">
    <property type="entry name" value="MFS"/>
</dbReference>
<feature type="transmembrane region" description="Helical" evidence="6">
    <location>
        <begin position="479"/>
        <end position="504"/>
    </location>
</feature>
<evidence type="ECO:0000259" key="7">
    <source>
        <dbReference type="PROSITE" id="PS50850"/>
    </source>
</evidence>
<feature type="transmembrane region" description="Helical" evidence="6">
    <location>
        <begin position="87"/>
        <end position="105"/>
    </location>
</feature>
<keyword evidence="4 6" id="KW-1133">Transmembrane helix</keyword>
<feature type="domain" description="Major facilitator superfamily (MFS) profile" evidence="7">
    <location>
        <begin position="20"/>
        <end position="508"/>
    </location>
</feature>
<evidence type="ECO:0000256" key="4">
    <source>
        <dbReference type="ARBA" id="ARBA00022989"/>
    </source>
</evidence>
<feature type="transmembrane region" description="Helical" evidence="6">
    <location>
        <begin position="389"/>
        <end position="409"/>
    </location>
</feature>
<dbReference type="GO" id="GO:0016020">
    <property type="term" value="C:membrane"/>
    <property type="evidence" value="ECO:0007669"/>
    <property type="project" value="UniProtKB-SubCell"/>
</dbReference>
<name>A0A7X5XZH8_9SPHN</name>
<feature type="transmembrane region" description="Helical" evidence="6">
    <location>
        <begin position="56"/>
        <end position="75"/>
    </location>
</feature>
<dbReference type="SUPFAM" id="SSF103473">
    <property type="entry name" value="MFS general substrate transporter"/>
    <property type="match status" value="2"/>
</dbReference>
<dbReference type="EMBL" id="JAATJB010000007">
    <property type="protein sequence ID" value="NJB98261.1"/>
    <property type="molecule type" value="Genomic_DNA"/>
</dbReference>
<protein>
    <submittedName>
        <fullName evidence="8">MFS family permease</fullName>
    </submittedName>
</protein>
<comment type="caution">
    <text evidence="8">The sequence shown here is derived from an EMBL/GenBank/DDBJ whole genome shotgun (WGS) entry which is preliminary data.</text>
</comment>
<feature type="transmembrane region" description="Helical" evidence="6">
    <location>
        <begin position="281"/>
        <end position="298"/>
    </location>
</feature>
<evidence type="ECO:0000313" key="9">
    <source>
        <dbReference type="Proteomes" id="UP000531251"/>
    </source>
</evidence>
<reference evidence="8 9" key="1">
    <citation type="submission" date="2020-03" db="EMBL/GenBank/DDBJ databases">
        <title>Genomic Encyclopedia of Type Strains, Phase IV (KMG-IV): sequencing the most valuable type-strain genomes for metagenomic binning, comparative biology and taxonomic classification.</title>
        <authorList>
            <person name="Goeker M."/>
        </authorList>
    </citation>
    <scope>NUCLEOTIDE SEQUENCE [LARGE SCALE GENOMIC DNA]</scope>
    <source>
        <strain evidence="8 9">DSM 7225</strain>
    </source>
</reference>
<keyword evidence="9" id="KW-1185">Reference proteome</keyword>
<feature type="transmembrane region" description="Helical" evidence="6">
    <location>
        <begin position="258"/>
        <end position="275"/>
    </location>
</feature>
<evidence type="ECO:0000256" key="2">
    <source>
        <dbReference type="ARBA" id="ARBA00022448"/>
    </source>
</evidence>
<feature type="transmembrane region" description="Helical" evidence="6">
    <location>
        <begin position="415"/>
        <end position="435"/>
    </location>
</feature>
<evidence type="ECO:0000313" key="8">
    <source>
        <dbReference type="EMBL" id="NJB98261.1"/>
    </source>
</evidence>
<dbReference type="PANTHER" id="PTHR23505">
    <property type="entry name" value="SPINSTER"/>
    <property type="match status" value="1"/>
</dbReference>
<sequence>MVSMPPPPDGAKATPYAWYVLSLLLLVYILNFIDRQIVAILADDIKRDLGLRDQDIGFLYGTAFGVFYALFGIPLGRLADNWHRVRLMTAGLALWSSMTALSGFARTGLVLGLARMGVGIGEATAGPAAYSLISDWFPKRLRATALALYSSGVYLGGGLSLFLGALIVQRWDQAYPGGGPLGLVGWQAAFLAVGVPGLLVAAWIVTLREPPRGLSEGMETPPHPAPFRAFFQELLTIIPPFTLIGAARLGPAALARNLAVLALVAGLVALLVHLGEPPAQWIAVGIGVYAVFSWATALKRRDPPTYALIVGTPAFLCVVLAYGLNTFLAYAMAGFAPSFLRRAFDIPPEQLGSLGFWIGAPVALAGFLGVTIAGRLADALRARSPVGRIHILLFACLAPILPIMLLFTARDLSTAYVMLPLAQFLICGGLGAAAATTQDLVLPRMRGTATAAFFIGTTLIGLALGPYCAGRIATLTGDLATGVLALLASVPLALAAIGAAYRLLPAAEASKLARARAAGEAV</sequence>
<dbReference type="InterPro" id="IPR044770">
    <property type="entry name" value="MFS_spinster-like"/>
</dbReference>
<dbReference type="InterPro" id="IPR020846">
    <property type="entry name" value="MFS_dom"/>
</dbReference>
<feature type="transmembrane region" description="Helical" evidence="6">
    <location>
        <begin position="305"/>
        <end position="336"/>
    </location>
</feature>